<dbReference type="InterPro" id="IPR016024">
    <property type="entry name" value="ARM-type_fold"/>
</dbReference>
<evidence type="ECO:0000313" key="7">
    <source>
        <dbReference type="Proteomes" id="UP001146793"/>
    </source>
</evidence>
<comment type="caution">
    <text evidence="6">The sequence shown here is derived from an EMBL/GenBank/DDBJ whole genome shotgun (WGS) entry which is preliminary data.</text>
</comment>
<sequence length="404" mass="46710">MEKLGEFLKSPSAKIRLQAIQGVFSHTGTNEGIKGIKILIPHILKLVNDENLEISTTSINVLINSCVDPNLCTSLSKSSTIDKVLKNLQVVDLKNNKIGKKNHKKEVIVSYIKANLMLLMNLTREETGCEKLLNSQIEQISNTQESNKNQKKKQNKNQKNTKKEKTTETKNKPGSVILQLIQKLFDPERLKEHKNQKKDSQKTLQEMSDVNVYLVNVLMNVTQTVTGRLLVIDFMRPAIKDLFLPYIMSKRSKVVVRQTIIGLIRNLCYEKDRHVVMANLILPYVMARLTTKEMIEVLDEEDYEKFPALFFQFMKQNRLKIETDHKCRKWLVECLVFLTGSRTGRDLLREIKVYYVLRELDEIEEEEDISEQIYQYVQIVNLDEIGGSTNKQVVPLDELKISKK</sequence>
<dbReference type="InterPro" id="IPR011989">
    <property type="entry name" value="ARM-like"/>
</dbReference>
<accession>A0AAV7ZSH0</accession>
<evidence type="ECO:0000256" key="2">
    <source>
        <dbReference type="ARBA" id="ARBA00014076"/>
    </source>
</evidence>
<feature type="domain" description="Protein HGH1 C-terminal" evidence="5">
    <location>
        <begin position="334"/>
        <end position="384"/>
    </location>
</feature>
<protein>
    <recommendedName>
        <fullName evidence="2">Protein HGH1 homolog</fullName>
    </recommendedName>
</protein>
<dbReference type="InterPro" id="IPR039717">
    <property type="entry name" value="Hgh1"/>
</dbReference>
<feature type="compositionally biased region" description="Basic residues" evidence="3">
    <location>
        <begin position="149"/>
        <end position="160"/>
    </location>
</feature>
<evidence type="ECO:0000313" key="6">
    <source>
        <dbReference type="EMBL" id="KAJ3444884.1"/>
    </source>
</evidence>
<dbReference type="Pfam" id="PF04064">
    <property type="entry name" value="DUF384"/>
    <property type="match status" value="1"/>
</dbReference>
<dbReference type="Proteomes" id="UP001146793">
    <property type="component" value="Unassembled WGS sequence"/>
</dbReference>
<proteinExistence type="inferred from homology"/>
<comment type="similarity">
    <text evidence="1">Belongs to the HGH1 family.</text>
</comment>
<dbReference type="Pfam" id="PF04063">
    <property type="entry name" value="DUF383"/>
    <property type="match status" value="1"/>
</dbReference>
<feature type="compositionally biased region" description="Basic and acidic residues" evidence="3">
    <location>
        <begin position="161"/>
        <end position="170"/>
    </location>
</feature>
<dbReference type="InterPro" id="IPR007206">
    <property type="entry name" value="Protein_HGH1_C"/>
</dbReference>
<name>A0AAV7ZSH0_9EUKA</name>
<dbReference type="InterPro" id="IPR007205">
    <property type="entry name" value="Protein_HGH1_N"/>
</dbReference>
<feature type="region of interest" description="Disordered" evidence="3">
    <location>
        <begin position="141"/>
        <end position="170"/>
    </location>
</feature>
<reference evidence="6" key="1">
    <citation type="submission" date="2022-08" db="EMBL/GenBank/DDBJ databases">
        <title>Novel sulphate-reducing endosymbionts in the free-living metamonad Anaeramoeba.</title>
        <authorList>
            <person name="Jerlstrom-Hultqvist J."/>
            <person name="Cepicka I."/>
            <person name="Gallot-Lavallee L."/>
            <person name="Salas-Leiva D."/>
            <person name="Curtis B.A."/>
            <person name="Zahonova K."/>
            <person name="Pipaliya S."/>
            <person name="Dacks J."/>
            <person name="Roger A.J."/>
        </authorList>
    </citation>
    <scope>NUCLEOTIDE SEQUENCE</scope>
    <source>
        <strain evidence="6">Busselton2</strain>
    </source>
</reference>
<dbReference type="SUPFAM" id="SSF48371">
    <property type="entry name" value="ARM repeat"/>
    <property type="match status" value="1"/>
</dbReference>
<evidence type="ECO:0000259" key="5">
    <source>
        <dbReference type="Pfam" id="PF04064"/>
    </source>
</evidence>
<dbReference type="PANTHER" id="PTHR13387:SF9">
    <property type="entry name" value="PROTEIN HGH1 HOMOLOG"/>
    <property type="match status" value="1"/>
</dbReference>
<evidence type="ECO:0000259" key="4">
    <source>
        <dbReference type="Pfam" id="PF04063"/>
    </source>
</evidence>
<dbReference type="EMBL" id="JANTQA010000023">
    <property type="protein sequence ID" value="KAJ3444884.1"/>
    <property type="molecule type" value="Genomic_DNA"/>
</dbReference>
<dbReference type="AlphaFoldDB" id="A0AAV7ZSH0"/>
<evidence type="ECO:0000256" key="1">
    <source>
        <dbReference type="ARBA" id="ARBA00006712"/>
    </source>
</evidence>
<feature type="domain" description="Protein HGH1 N-terminal" evidence="4">
    <location>
        <begin position="116"/>
        <end position="328"/>
    </location>
</feature>
<evidence type="ECO:0000256" key="3">
    <source>
        <dbReference type="SAM" id="MobiDB-lite"/>
    </source>
</evidence>
<dbReference type="PANTHER" id="PTHR13387">
    <property type="entry name" value="PROTEIN HGH1 HOMOLOG"/>
    <property type="match status" value="1"/>
</dbReference>
<gene>
    <name evidence="6" type="ORF">M0812_10745</name>
</gene>
<dbReference type="Gene3D" id="1.25.10.10">
    <property type="entry name" value="Leucine-rich Repeat Variant"/>
    <property type="match status" value="1"/>
</dbReference>
<organism evidence="6 7">
    <name type="scientific">Anaeramoeba flamelloides</name>
    <dbReference type="NCBI Taxonomy" id="1746091"/>
    <lineage>
        <taxon>Eukaryota</taxon>
        <taxon>Metamonada</taxon>
        <taxon>Anaeramoebidae</taxon>
        <taxon>Anaeramoeba</taxon>
    </lineage>
</organism>